<organism evidence="2 3">
    <name type="scientific">Mustela putorius furo</name>
    <name type="common">European domestic ferret</name>
    <name type="synonym">Mustela furo</name>
    <dbReference type="NCBI Taxonomy" id="9669"/>
    <lineage>
        <taxon>Eukaryota</taxon>
        <taxon>Metazoa</taxon>
        <taxon>Chordata</taxon>
        <taxon>Craniata</taxon>
        <taxon>Vertebrata</taxon>
        <taxon>Euteleostomi</taxon>
        <taxon>Mammalia</taxon>
        <taxon>Eutheria</taxon>
        <taxon>Laurasiatheria</taxon>
        <taxon>Carnivora</taxon>
        <taxon>Caniformia</taxon>
        <taxon>Musteloidea</taxon>
        <taxon>Mustelidae</taxon>
        <taxon>Mustelinae</taxon>
        <taxon>Mustela</taxon>
    </lineage>
</organism>
<reference evidence="3" key="1">
    <citation type="submission" date="2025-08" db="UniProtKB">
        <authorList>
            <consortium name="RefSeq"/>
        </authorList>
    </citation>
    <scope>IDENTIFICATION</scope>
    <source>
        <tissue evidence="3">Brain</tissue>
    </source>
</reference>
<sequence>MRKCARPAREEKPKSRQRPQPPRAGARAGPPAEGAAQQRGPHPGGRGGAGRAIGAGPPGGGPPGLTSVPAPSALARPRCLHAPRGQSERTRRPPAGPAAGPFLPARPARAAGGARPRLGSVHRALRTGPGRDSAQSRSLGTAGWGGEPGRAEVPRGRMYRGSRSAGFLICPLDGPLGCSSLLRQSVRKHSCRGLAGSPIEACWSSSPSAPAALDAVSLFSVGHPVRMH</sequence>
<proteinExistence type="predicted"/>
<keyword evidence="2" id="KW-1185">Reference proteome</keyword>
<dbReference type="AlphaFoldDB" id="A0A8U0SAN3"/>
<evidence type="ECO:0000313" key="2">
    <source>
        <dbReference type="Proteomes" id="UP000000715"/>
    </source>
</evidence>
<feature type="compositionally biased region" description="Low complexity" evidence="1">
    <location>
        <begin position="23"/>
        <end position="41"/>
    </location>
</feature>
<accession>A0A8U0SAN3</accession>
<feature type="region of interest" description="Disordered" evidence="1">
    <location>
        <begin position="1"/>
        <end position="155"/>
    </location>
</feature>
<evidence type="ECO:0000313" key="3">
    <source>
        <dbReference type="RefSeq" id="XP_044939350.1"/>
    </source>
</evidence>
<name>A0A8U0SAN3_MUSPF</name>
<protein>
    <submittedName>
        <fullName evidence="3">Translation initiation factor IF-2-like</fullName>
    </submittedName>
</protein>
<dbReference type="GeneID" id="123392947"/>
<gene>
    <name evidence="3" type="primary">LOC123392947</name>
</gene>
<dbReference type="RefSeq" id="XP_044939350.1">
    <property type="nucleotide sequence ID" value="XM_045083415.1"/>
</dbReference>
<feature type="compositionally biased region" description="Gly residues" evidence="1">
    <location>
        <begin position="42"/>
        <end position="58"/>
    </location>
</feature>
<feature type="compositionally biased region" description="Low complexity" evidence="1">
    <location>
        <begin position="97"/>
        <end position="119"/>
    </location>
</feature>
<evidence type="ECO:0000256" key="1">
    <source>
        <dbReference type="SAM" id="MobiDB-lite"/>
    </source>
</evidence>
<dbReference type="Proteomes" id="UP000000715">
    <property type="component" value="Unplaced"/>
</dbReference>